<feature type="non-terminal residue" evidence="2">
    <location>
        <position position="55"/>
    </location>
</feature>
<organism evidence="2 3">
    <name type="scientific">Trifolium medium</name>
    <dbReference type="NCBI Taxonomy" id="97028"/>
    <lineage>
        <taxon>Eukaryota</taxon>
        <taxon>Viridiplantae</taxon>
        <taxon>Streptophyta</taxon>
        <taxon>Embryophyta</taxon>
        <taxon>Tracheophyta</taxon>
        <taxon>Spermatophyta</taxon>
        <taxon>Magnoliopsida</taxon>
        <taxon>eudicotyledons</taxon>
        <taxon>Gunneridae</taxon>
        <taxon>Pentapetalae</taxon>
        <taxon>rosids</taxon>
        <taxon>fabids</taxon>
        <taxon>Fabales</taxon>
        <taxon>Fabaceae</taxon>
        <taxon>Papilionoideae</taxon>
        <taxon>50 kb inversion clade</taxon>
        <taxon>NPAAA clade</taxon>
        <taxon>Hologalegina</taxon>
        <taxon>IRL clade</taxon>
        <taxon>Trifolieae</taxon>
        <taxon>Trifolium</taxon>
    </lineage>
</organism>
<evidence type="ECO:0000256" key="1">
    <source>
        <dbReference type="SAM" id="MobiDB-lite"/>
    </source>
</evidence>
<proteinExistence type="predicted"/>
<protein>
    <submittedName>
        <fullName evidence="2">Uncharacterized protein</fullName>
    </submittedName>
</protein>
<name>A0A392TLZ5_9FABA</name>
<dbReference type="AlphaFoldDB" id="A0A392TLZ5"/>
<evidence type="ECO:0000313" key="3">
    <source>
        <dbReference type="Proteomes" id="UP000265520"/>
    </source>
</evidence>
<evidence type="ECO:0000313" key="2">
    <source>
        <dbReference type="EMBL" id="MCI61156.1"/>
    </source>
</evidence>
<comment type="caution">
    <text evidence="2">The sequence shown here is derived from an EMBL/GenBank/DDBJ whole genome shotgun (WGS) entry which is preliminary data.</text>
</comment>
<feature type="region of interest" description="Disordered" evidence="1">
    <location>
        <begin position="1"/>
        <end position="20"/>
    </location>
</feature>
<reference evidence="2 3" key="1">
    <citation type="journal article" date="2018" name="Front. Plant Sci.">
        <title>Red Clover (Trifolium pratense) and Zigzag Clover (T. medium) - A Picture of Genomic Similarities and Differences.</title>
        <authorList>
            <person name="Dluhosova J."/>
            <person name="Istvanek J."/>
            <person name="Nedelnik J."/>
            <person name="Repkova J."/>
        </authorList>
    </citation>
    <scope>NUCLEOTIDE SEQUENCE [LARGE SCALE GENOMIC DNA]</scope>
    <source>
        <strain evidence="3">cv. 10/8</strain>
        <tissue evidence="2">Leaf</tissue>
    </source>
</reference>
<dbReference type="EMBL" id="LXQA010594541">
    <property type="protein sequence ID" value="MCI61156.1"/>
    <property type="molecule type" value="Genomic_DNA"/>
</dbReference>
<keyword evidence="3" id="KW-1185">Reference proteome</keyword>
<sequence length="55" mass="5604">MEELRGEEGATVASGKVNDGDIDQQQKAALHLTPSSCINLISGSVSSKTVDSATG</sequence>
<accession>A0A392TLZ5</accession>
<dbReference type="Proteomes" id="UP000265520">
    <property type="component" value="Unassembled WGS sequence"/>
</dbReference>